<evidence type="ECO:0000313" key="11">
    <source>
        <dbReference type="Proteomes" id="UP001306950"/>
    </source>
</evidence>
<dbReference type="Pfam" id="PF12698">
    <property type="entry name" value="ABC2_membrane_3"/>
    <property type="match status" value="1"/>
</dbReference>
<feature type="transmembrane region" description="Helical" evidence="8">
    <location>
        <begin position="229"/>
        <end position="252"/>
    </location>
</feature>
<dbReference type="PRINTS" id="PR00164">
    <property type="entry name" value="ABC2TRNSPORT"/>
</dbReference>
<comment type="similarity">
    <text evidence="2 8">Belongs to the ABC-2 integral membrane protein family.</text>
</comment>
<sequence length="383" mass="42266">MDRNIWWLAVTTLRREFRKRGSLIIYFGLPLAGVLISTFLFANSGQSALRVGVVNMDGSEAIAADTVRFISEMGQVKVENVTEEELSRRLVAGKLDSGVLLEQGYSQSVLAGQPEHIAIQSVKGAQVTAYLKAMLYSYIDNMAEIGKAALGNPARFDQIFGEYRDMSFEFGAESVGDKSVSKDMTYQSVGFLILFMMMSSVNLSELMLKQREDRTFFRIISSPVSSKTYVIANVIVNIVVMLLQIIVTLFFLRYVFKLDPGIPMASLAGLLGLFALVSVGLSLVIVAFSKNTGISGSLDNLIITPTCLLAGCFFPVEIMPAVIRRIADFMPQHWVLQAIEELQGGGGFVGVWLSLSILIIYAVVFFLIATYKFGRNNDTRTFI</sequence>
<evidence type="ECO:0000259" key="9">
    <source>
        <dbReference type="PROSITE" id="PS51012"/>
    </source>
</evidence>
<reference evidence="10 11" key="1">
    <citation type="submission" date="2024-02" db="EMBL/GenBank/DDBJ databases">
        <title>A nitrogen-fixing paenibacillus bacterium.</title>
        <authorList>
            <person name="Zhang W.L."/>
            <person name="Chen S.F."/>
        </authorList>
    </citation>
    <scope>NUCLEOTIDE SEQUENCE [LARGE SCALE GENOMIC DNA]</scope>
    <source>
        <strain evidence="10 11">M1</strain>
    </source>
</reference>
<name>A0ABU7VPA0_9BACL</name>
<keyword evidence="4 8" id="KW-1003">Cell membrane</keyword>
<feature type="transmembrane region" description="Helical" evidence="8">
    <location>
        <begin position="23"/>
        <end position="42"/>
    </location>
</feature>
<evidence type="ECO:0000256" key="7">
    <source>
        <dbReference type="ARBA" id="ARBA00023136"/>
    </source>
</evidence>
<keyword evidence="6 8" id="KW-1133">Transmembrane helix</keyword>
<feature type="transmembrane region" description="Helical" evidence="8">
    <location>
        <begin position="189"/>
        <end position="208"/>
    </location>
</feature>
<evidence type="ECO:0000256" key="1">
    <source>
        <dbReference type="ARBA" id="ARBA00004651"/>
    </source>
</evidence>
<comment type="caution">
    <text evidence="10">The sequence shown here is derived from an EMBL/GenBank/DDBJ whole genome shotgun (WGS) entry which is preliminary data.</text>
</comment>
<evidence type="ECO:0000256" key="8">
    <source>
        <dbReference type="RuleBase" id="RU361157"/>
    </source>
</evidence>
<keyword evidence="7 8" id="KW-0472">Membrane</keyword>
<dbReference type="InterPro" id="IPR047817">
    <property type="entry name" value="ABC2_TM_bact-type"/>
</dbReference>
<evidence type="ECO:0000313" key="10">
    <source>
        <dbReference type="EMBL" id="MEF2964727.1"/>
    </source>
</evidence>
<organism evidence="10 11">
    <name type="scientific">Paenibacillus haidiansis</name>
    <dbReference type="NCBI Taxonomy" id="1574488"/>
    <lineage>
        <taxon>Bacteria</taxon>
        <taxon>Bacillati</taxon>
        <taxon>Bacillota</taxon>
        <taxon>Bacilli</taxon>
        <taxon>Bacillales</taxon>
        <taxon>Paenibacillaceae</taxon>
        <taxon>Paenibacillus</taxon>
    </lineage>
</organism>
<dbReference type="PROSITE" id="PS51012">
    <property type="entry name" value="ABC_TM2"/>
    <property type="match status" value="1"/>
</dbReference>
<feature type="transmembrane region" description="Helical" evidence="8">
    <location>
        <begin position="264"/>
        <end position="289"/>
    </location>
</feature>
<evidence type="ECO:0000256" key="4">
    <source>
        <dbReference type="ARBA" id="ARBA00022475"/>
    </source>
</evidence>
<dbReference type="Gene3D" id="3.40.1710.10">
    <property type="entry name" value="abc type-2 transporter like domain"/>
    <property type="match status" value="1"/>
</dbReference>
<dbReference type="InterPro" id="IPR000412">
    <property type="entry name" value="ABC_2_transport"/>
</dbReference>
<dbReference type="EMBL" id="JAZHPZ010000001">
    <property type="protein sequence ID" value="MEF2964727.1"/>
    <property type="molecule type" value="Genomic_DNA"/>
</dbReference>
<dbReference type="InterPro" id="IPR051449">
    <property type="entry name" value="ABC-2_transporter_component"/>
</dbReference>
<dbReference type="RefSeq" id="WP_331844934.1">
    <property type="nucleotide sequence ID" value="NZ_JAZHPZ010000001.1"/>
</dbReference>
<evidence type="ECO:0000256" key="3">
    <source>
        <dbReference type="ARBA" id="ARBA00022448"/>
    </source>
</evidence>
<keyword evidence="5 8" id="KW-0812">Transmembrane</keyword>
<dbReference type="InterPro" id="IPR013525">
    <property type="entry name" value="ABC2_TM"/>
</dbReference>
<evidence type="ECO:0000256" key="5">
    <source>
        <dbReference type="ARBA" id="ARBA00022692"/>
    </source>
</evidence>
<gene>
    <name evidence="10" type="ORF">V3851_02710</name>
</gene>
<keyword evidence="11" id="KW-1185">Reference proteome</keyword>
<evidence type="ECO:0000256" key="6">
    <source>
        <dbReference type="ARBA" id="ARBA00022989"/>
    </source>
</evidence>
<dbReference type="PANTHER" id="PTHR30294">
    <property type="entry name" value="MEMBRANE COMPONENT OF ABC TRANSPORTER YHHJ-RELATED"/>
    <property type="match status" value="1"/>
</dbReference>
<feature type="domain" description="ABC transmembrane type-2" evidence="9">
    <location>
        <begin position="144"/>
        <end position="376"/>
    </location>
</feature>
<dbReference type="Proteomes" id="UP001306950">
    <property type="component" value="Unassembled WGS sequence"/>
</dbReference>
<comment type="subcellular location">
    <subcellularLocation>
        <location evidence="1 8">Cell membrane</location>
        <topology evidence="1 8">Multi-pass membrane protein</topology>
    </subcellularLocation>
</comment>
<evidence type="ECO:0000256" key="2">
    <source>
        <dbReference type="ARBA" id="ARBA00007783"/>
    </source>
</evidence>
<feature type="transmembrane region" description="Helical" evidence="8">
    <location>
        <begin position="301"/>
        <end position="327"/>
    </location>
</feature>
<dbReference type="PANTHER" id="PTHR30294:SF45">
    <property type="entry name" value="LINEARMYCIN RESISTANCE PERMEASE PROTEIN LNRN"/>
    <property type="match status" value="1"/>
</dbReference>
<proteinExistence type="inferred from homology"/>
<keyword evidence="3 8" id="KW-0813">Transport</keyword>
<accession>A0ABU7VPA0</accession>
<protein>
    <recommendedName>
        <fullName evidence="8">Transport permease protein</fullName>
    </recommendedName>
</protein>
<feature type="transmembrane region" description="Helical" evidence="8">
    <location>
        <begin position="347"/>
        <end position="371"/>
    </location>
</feature>